<dbReference type="AlphaFoldDB" id="A0A183NVG3"/>
<protein>
    <submittedName>
        <fullName evidence="1">Uncharacterized protein</fullName>
    </submittedName>
</protein>
<dbReference type="Proteomes" id="UP000269396">
    <property type="component" value="Unassembled WGS sequence"/>
</dbReference>
<dbReference type="EMBL" id="UZAL01027392">
    <property type="protein sequence ID" value="VDP32182.1"/>
    <property type="molecule type" value="Genomic_DNA"/>
</dbReference>
<evidence type="ECO:0000313" key="1">
    <source>
        <dbReference type="EMBL" id="VDP32182.1"/>
    </source>
</evidence>
<name>A0A183NVG3_9TREM</name>
<gene>
    <name evidence="1" type="ORF">SMTD_LOCUS6099</name>
</gene>
<proteinExistence type="predicted"/>
<accession>A0A183NVG3</accession>
<evidence type="ECO:0000313" key="2">
    <source>
        <dbReference type="Proteomes" id="UP000269396"/>
    </source>
</evidence>
<organism evidence="1 2">
    <name type="scientific">Schistosoma mattheei</name>
    <dbReference type="NCBI Taxonomy" id="31246"/>
    <lineage>
        <taxon>Eukaryota</taxon>
        <taxon>Metazoa</taxon>
        <taxon>Spiralia</taxon>
        <taxon>Lophotrochozoa</taxon>
        <taxon>Platyhelminthes</taxon>
        <taxon>Trematoda</taxon>
        <taxon>Digenea</taxon>
        <taxon>Strigeidida</taxon>
        <taxon>Schistosomatoidea</taxon>
        <taxon>Schistosomatidae</taxon>
        <taxon>Schistosoma</taxon>
    </lineage>
</organism>
<keyword evidence="2" id="KW-1185">Reference proteome</keyword>
<sequence length="162" mass="18277">MSNVMEATSSPDEAGWFFRFGFNTDTFVGLDSTLKYEKSRYNNANVFLPNTPIIIKIEYNNSPLNTCQLRFNEYLSEFLFSSKLRTLATMVLLASDFVVNKVSLHHICFVALTNNYRSGNNGAIQNTSLPDIDLQSHLLPVIKTQLCLIKEILPTFGIPDNS</sequence>
<reference evidence="1 2" key="1">
    <citation type="submission" date="2018-11" db="EMBL/GenBank/DDBJ databases">
        <authorList>
            <consortium name="Pathogen Informatics"/>
        </authorList>
    </citation>
    <scope>NUCLEOTIDE SEQUENCE [LARGE SCALE GENOMIC DNA]</scope>
    <source>
        <strain>Denwood</strain>
        <strain evidence="2">Zambia</strain>
    </source>
</reference>
<dbReference type="STRING" id="31246.A0A183NVG3"/>